<dbReference type="Pfam" id="PF01925">
    <property type="entry name" value="TauE"/>
    <property type="match status" value="1"/>
</dbReference>
<dbReference type="InterPro" id="IPR052017">
    <property type="entry name" value="TSUP"/>
</dbReference>
<feature type="transmembrane region" description="Helical" evidence="8">
    <location>
        <begin position="229"/>
        <end position="250"/>
    </location>
</feature>
<comment type="subcellular location">
    <subcellularLocation>
        <location evidence="1 8">Cell membrane</location>
        <topology evidence="1 8">Multi-pass membrane protein</topology>
    </subcellularLocation>
</comment>
<evidence type="ECO:0000256" key="2">
    <source>
        <dbReference type="ARBA" id="ARBA00009142"/>
    </source>
</evidence>
<dbReference type="AlphaFoldDB" id="A0A9D1RL82"/>
<comment type="similarity">
    <text evidence="2 8">Belongs to the 4-toluene sulfonate uptake permease (TSUP) (TC 2.A.102) family.</text>
</comment>
<dbReference type="GO" id="GO:0005886">
    <property type="term" value="C:plasma membrane"/>
    <property type="evidence" value="ECO:0007669"/>
    <property type="project" value="UniProtKB-SubCell"/>
</dbReference>
<organism evidence="9 10">
    <name type="scientific">Candidatus Corynebacterium avicola</name>
    <dbReference type="NCBI Taxonomy" id="2838527"/>
    <lineage>
        <taxon>Bacteria</taxon>
        <taxon>Bacillati</taxon>
        <taxon>Actinomycetota</taxon>
        <taxon>Actinomycetes</taxon>
        <taxon>Mycobacteriales</taxon>
        <taxon>Corynebacteriaceae</taxon>
        <taxon>Corynebacterium</taxon>
    </lineage>
</organism>
<feature type="transmembrane region" description="Helical" evidence="8">
    <location>
        <begin position="164"/>
        <end position="185"/>
    </location>
</feature>
<proteinExistence type="inferred from homology"/>
<reference evidence="9" key="1">
    <citation type="journal article" date="2021" name="PeerJ">
        <title>Extensive microbial diversity within the chicken gut microbiome revealed by metagenomics and culture.</title>
        <authorList>
            <person name="Gilroy R."/>
            <person name="Ravi A."/>
            <person name="Getino M."/>
            <person name="Pursley I."/>
            <person name="Horton D.L."/>
            <person name="Alikhan N.F."/>
            <person name="Baker D."/>
            <person name="Gharbi K."/>
            <person name="Hall N."/>
            <person name="Watson M."/>
            <person name="Adriaenssens E.M."/>
            <person name="Foster-Nyarko E."/>
            <person name="Jarju S."/>
            <person name="Secka A."/>
            <person name="Antonio M."/>
            <person name="Oren A."/>
            <person name="Chaudhuri R.R."/>
            <person name="La Ragione R."/>
            <person name="Hildebrand F."/>
            <person name="Pallen M.J."/>
        </authorList>
    </citation>
    <scope>NUCLEOTIDE SEQUENCE</scope>
    <source>
        <strain evidence="9">CHK32-1732</strain>
    </source>
</reference>
<dbReference type="EMBL" id="DXGC01000016">
    <property type="protein sequence ID" value="HIW90381.1"/>
    <property type="molecule type" value="Genomic_DNA"/>
</dbReference>
<dbReference type="PANTHER" id="PTHR30269:SF37">
    <property type="entry name" value="MEMBRANE TRANSPORTER PROTEIN"/>
    <property type="match status" value="1"/>
</dbReference>
<feature type="transmembrane region" description="Helical" evidence="8">
    <location>
        <begin position="127"/>
        <end position="152"/>
    </location>
</feature>
<feature type="transmembrane region" description="Helical" evidence="8">
    <location>
        <begin position="29"/>
        <end position="50"/>
    </location>
</feature>
<feature type="transmembrane region" description="Helical" evidence="8">
    <location>
        <begin position="96"/>
        <end position="115"/>
    </location>
</feature>
<dbReference type="PANTHER" id="PTHR30269">
    <property type="entry name" value="TRANSMEMBRANE PROTEIN YFCA"/>
    <property type="match status" value="1"/>
</dbReference>
<evidence type="ECO:0000256" key="4">
    <source>
        <dbReference type="ARBA" id="ARBA00022475"/>
    </source>
</evidence>
<gene>
    <name evidence="9" type="ORF">H9870_01765</name>
</gene>
<evidence type="ECO:0000313" key="10">
    <source>
        <dbReference type="Proteomes" id="UP000824190"/>
    </source>
</evidence>
<keyword evidence="7 8" id="KW-0472">Membrane</keyword>
<protein>
    <recommendedName>
        <fullName evidence="8">Probable membrane transporter protein</fullName>
    </recommendedName>
</protein>
<keyword evidence="5 8" id="KW-0812">Transmembrane</keyword>
<evidence type="ECO:0000313" key="9">
    <source>
        <dbReference type="EMBL" id="HIW90381.1"/>
    </source>
</evidence>
<evidence type="ECO:0000256" key="8">
    <source>
        <dbReference type="RuleBase" id="RU363041"/>
    </source>
</evidence>
<keyword evidence="3" id="KW-0813">Transport</keyword>
<sequence length="252" mass="26308">MLTIAIILLAAVFIGAVLQRITGMGLGLVAGPFLSVVLGPAAGVTVVNGLSVVNAANNAWSVRDRTDWRRFSFLTGGLLIGSLPAVFVVMAIDGPWLSITLGALVLLALGVTMIKADRMQVSERARVPMVVAGAAGGFMSTVVGIAAPAFTVYARITGWDYRDFVATLHPVILVANTLSFLLKILIIGNLDVGGLPVWIWAVALVAIFIGAYFGDKLNGRMSSDGMRKLATVLAFAGAVTLIINGTSELLQG</sequence>
<name>A0A9D1RL82_9CORY</name>
<reference evidence="9" key="2">
    <citation type="submission" date="2021-04" db="EMBL/GenBank/DDBJ databases">
        <authorList>
            <person name="Gilroy R."/>
        </authorList>
    </citation>
    <scope>NUCLEOTIDE SEQUENCE</scope>
    <source>
        <strain evidence="9">CHK32-1732</strain>
    </source>
</reference>
<evidence type="ECO:0000256" key="3">
    <source>
        <dbReference type="ARBA" id="ARBA00022448"/>
    </source>
</evidence>
<feature type="transmembrane region" description="Helical" evidence="8">
    <location>
        <begin position="71"/>
        <end position="90"/>
    </location>
</feature>
<comment type="caution">
    <text evidence="9">The sequence shown here is derived from an EMBL/GenBank/DDBJ whole genome shotgun (WGS) entry which is preliminary data.</text>
</comment>
<feature type="transmembrane region" description="Helical" evidence="8">
    <location>
        <begin position="197"/>
        <end position="214"/>
    </location>
</feature>
<keyword evidence="4 8" id="KW-1003">Cell membrane</keyword>
<evidence type="ECO:0000256" key="7">
    <source>
        <dbReference type="ARBA" id="ARBA00023136"/>
    </source>
</evidence>
<evidence type="ECO:0000256" key="5">
    <source>
        <dbReference type="ARBA" id="ARBA00022692"/>
    </source>
</evidence>
<dbReference type="Proteomes" id="UP000824190">
    <property type="component" value="Unassembled WGS sequence"/>
</dbReference>
<keyword evidence="6 8" id="KW-1133">Transmembrane helix</keyword>
<accession>A0A9D1RL82</accession>
<dbReference type="InterPro" id="IPR002781">
    <property type="entry name" value="TM_pro_TauE-like"/>
</dbReference>
<evidence type="ECO:0000256" key="6">
    <source>
        <dbReference type="ARBA" id="ARBA00022989"/>
    </source>
</evidence>
<evidence type="ECO:0000256" key="1">
    <source>
        <dbReference type="ARBA" id="ARBA00004651"/>
    </source>
</evidence>